<organism evidence="1 2">
    <name type="scientific">Kribbella solani</name>
    <dbReference type="NCBI Taxonomy" id="236067"/>
    <lineage>
        <taxon>Bacteria</taxon>
        <taxon>Bacillati</taxon>
        <taxon>Actinomycetota</taxon>
        <taxon>Actinomycetes</taxon>
        <taxon>Propionibacteriales</taxon>
        <taxon>Kribbellaceae</taxon>
        <taxon>Kribbella</taxon>
    </lineage>
</organism>
<dbReference type="RefSeq" id="WP_184837854.1">
    <property type="nucleotide sequence ID" value="NZ_BAAAVN010000009.1"/>
</dbReference>
<gene>
    <name evidence="1" type="ORF">HDA44_004739</name>
</gene>
<reference evidence="1 2" key="1">
    <citation type="submission" date="2020-08" db="EMBL/GenBank/DDBJ databases">
        <title>Sequencing the genomes of 1000 actinobacteria strains.</title>
        <authorList>
            <person name="Klenk H.-P."/>
        </authorList>
    </citation>
    <scope>NUCLEOTIDE SEQUENCE [LARGE SCALE GENOMIC DNA]</scope>
    <source>
        <strain evidence="1 2">DSM 17294</strain>
    </source>
</reference>
<evidence type="ECO:0000313" key="1">
    <source>
        <dbReference type="EMBL" id="MBB5981398.1"/>
    </source>
</evidence>
<proteinExistence type="predicted"/>
<name>A0A841E1Y1_9ACTN</name>
<dbReference type="AlphaFoldDB" id="A0A841E1Y1"/>
<protein>
    <submittedName>
        <fullName evidence="1">Uncharacterized protein</fullName>
    </submittedName>
</protein>
<accession>A0A841E1Y1</accession>
<comment type="caution">
    <text evidence="1">The sequence shown here is derived from an EMBL/GenBank/DDBJ whole genome shotgun (WGS) entry which is preliminary data.</text>
</comment>
<evidence type="ECO:0000313" key="2">
    <source>
        <dbReference type="Proteomes" id="UP000558997"/>
    </source>
</evidence>
<dbReference type="EMBL" id="JACHNF010000001">
    <property type="protein sequence ID" value="MBB5981398.1"/>
    <property type="molecule type" value="Genomic_DNA"/>
</dbReference>
<sequence length="281" mass="32776">MHHHNHYYGQTHILSRYAGFDFDHPPRLRGYLQHGWNIGCGWNPVHEFYDGAWRFTWSDAPKRRGHSLGRRNYHSIGAPFLYLTELEPEPEPDPDSEEPPVEREGTLWFLFHGWEGGKIHGDHQRLIDEIRETEPGPVTFSLYYTEYDRPEVRGFYEDAGFRVVSFGKRGFSYEGTERRFLFKQLAELRKHKRVAANRLSTAIFYGVAAGCEPAVYGDPMEMDGENPLFGGQSRIERLWPEMLGKTVDLEAARATTDLELGRPWMMPPAELRSLFDWRERV</sequence>
<dbReference type="Proteomes" id="UP000558997">
    <property type="component" value="Unassembled WGS sequence"/>
</dbReference>
<keyword evidence="2" id="KW-1185">Reference proteome</keyword>